<evidence type="ECO:0000313" key="3">
    <source>
        <dbReference type="Proteomes" id="UP001530377"/>
    </source>
</evidence>
<dbReference type="InterPro" id="IPR036748">
    <property type="entry name" value="MTH938-like_sf"/>
</dbReference>
<dbReference type="PANTHER" id="PTHR21192:SF2">
    <property type="entry name" value="NADH DEHYDROGENASE [UBIQUINONE] 1 ALPHA SUBCOMPLEX ASSEMBLY FACTOR 3"/>
    <property type="match status" value="1"/>
</dbReference>
<dbReference type="EMBL" id="JALLPB020000484">
    <property type="protein sequence ID" value="KAL3808628.1"/>
    <property type="molecule type" value="Genomic_DNA"/>
</dbReference>
<comment type="caution">
    <text evidence="2">The sequence shown here is derived from an EMBL/GenBank/DDBJ whole genome shotgun (WGS) entry which is preliminary data.</text>
</comment>
<keyword evidence="3" id="KW-1185">Reference proteome</keyword>
<evidence type="ECO:0000313" key="2">
    <source>
        <dbReference type="EMBL" id="KAL3808628.1"/>
    </source>
</evidence>
<dbReference type="Gene3D" id="3.40.1230.10">
    <property type="entry name" value="MTH938-like"/>
    <property type="match status" value="1"/>
</dbReference>
<dbReference type="PANTHER" id="PTHR21192">
    <property type="entry name" value="NUCLEAR PROTEIN E3-3"/>
    <property type="match status" value="1"/>
</dbReference>
<feature type="region of interest" description="Disordered" evidence="1">
    <location>
        <begin position="34"/>
        <end position="63"/>
    </location>
</feature>
<dbReference type="AlphaFoldDB" id="A0ABD3R778"/>
<dbReference type="Proteomes" id="UP001530377">
    <property type="component" value="Unassembled WGS sequence"/>
</dbReference>
<reference evidence="2 3" key="1">
    <citation type="submission" date="2024-10" db="EMBL/GenBank/DDBJ databases">
        <title>Updated reference genomes for cyclostephanoid diatoms.</title>
        <authorList>
            <person name="Roberts W.R."/>
            <person name="Alverson A.J."/>
        </authorList>
    </citation>
    <scope>NUCLEOTIDE SEQUENCE [LARGE SCALE GENOMIC DNA]</scope>
    <source>
        <strain evidence="2 3">AJA228-03</strain>
    </source>
</reference>
<evidence type="ECO:0000256" key="1">
    <source>
        <dbReference type="SAM" id="MobiDB-lite"/>
    </source>
</evidence>
<protein>
    <recommendedName>
        <fullName evidence="4">NADH dehydrogenase [ubiquinone] 1 alpha subcomplex assembly factor 3</fullName>
    </recommendedName>
</protein>
<dbReference type="Pfam" id="PF04430">
    <property type="entry name" value="DUF498"/>
    <property type="match status" value="1"/>
</dbReference>
<sequence>MCRSQKIIAGMGKWARDHHAYRTSAACRHRPSMRGISSVGCSTNESRRRHRPVGNRPAAAARDNASLVRHHPSFDDRISSAPVYYYSYPSTTTTSSSRHMSDGIGRGTDLLADTLIRGPRRKIVLEGYAPSGVDVGGLVTVGVDAPGADGETSGEDMIVHMNGSILAFPDVCFLWDATSPADVTLERLAIVRLYVPVPEYLFIGCDMPLPSQELIRIRKELRRRDIIVEHLDVMNAMGTFNILNGEDRRVACALVIDPSDEN</sequence>
<gene>
    <name evidence="2" type="ORF">ACHAXA_009009</name>
</gene>
<proteinExistence type="predicted"/>
<dbReference type="InterPro" id="IPR007523">
    <property type="entry name" value="NDUFAF3/AAMDC"/>
</dbReference>
<evidence type="ECO:0008006" key="4">
    <source>
        <dbReference type="Google" id="ProtNLM"/>
    </source>
</evidence>
<organism evidence="2 3">
    <name type="scientific">Cyclostephanos tholiformis</name>
    <dbReference type="NCBI Taxonomy" id="382380"/>
    <lineage>
        <taxon>Eukaryota</taxon>
        <taxon>Sar</taxon>
        <taxon>Stramenopiles</taxon>
        <taxon>Ochrophyta</taxon>
        <taxon>Bacillariophyta</taxon>
        <taxon>Coscinodiscophyceae</taxon>
        <taxon>Thalassiosirophycidae</taxon>
        <taxon>Stephanodiscales</taxon>
        <taxon>Stephanodiscaceae</taxon>
        <taxon>Cyclostephanos</taxon>
    </lineage>
</organism>
<name>A0ABD3R778_9STRA</name>
<dbReference type="SUPFAM" id="SSF64076">
    <property type="entry name" value="MTH938-like"/>
    <property type="match status" value="1"/>
</dbReference>
<accession>A0ABD3R778</accession>